<dbReference type="PANTHER" id="PTHR30203">
    <property type="entry name" value="OUTER MEMBRANE CATION EFFLUX PROTEIN"/>
    <property type="match status" value="1"/>
</dbReference>
<organism evidence="4 5">
    <name type="scientific">Novosphingobium pituita</name>
    <dbReference type="NCBI Taxonomy" id="3056842"/>
    <lineage>
        <taxon>Bacteria</taxon>
        <taxon>Pseudomonadati</taxon>
        <taxon>Pseudomonadota</taxon>
        <taxon>Alphaproteobacteria</taxon>
        <taxon>Sphingomonadales</taxon>
        <taxon>Sphingomonadaceae</taxon>
        <taxon>Novosphingobium</taxon>
    </lineage>
</organism>
<proteinExistence type="inferred from homology"/>
<sequence length="501" mass="51585">MRMVPATLVLALAACAAPPPSRPAPAAQVVAPARLDAAAAQGAAQGEGAAALDQWWTAWGDPALDRLVDAALAANTDLRVARAHVEAARALASVAEAALYPTIAAQGAGWGNAGDTGIDGTAGSVLSPFTRGATGGGYLVGLGAQWEPDIFGGRHADVAAAQAMAGGVDWMAQGVRLMVVADVVENYQQWRGLEARLALLDQSLEATRALTAYVAARQGTGQASKPDLTRAQAAAASLEATRPQLLALIDARRRRLAILSGALPEAMVDVVPRRGGSSDLAVPPPPSGQWPSTILERRPDVRASMAMVAARAAKLKSYKADLYPRFSIGFSGQNGELGLSGLPGFGGTMGLLNVKASVPIFTGGLLRGRIAAGQAELEGALAAQDRTVLSSLEEVETAYGLRAGFDARVAGLVSARTLSARRADEAQAFYRAGRVTLGDVLQARLDTLSDADKLEQARIAQRSATVQLYRALGGGWSPPAPGPSVSSAHPALPVLQGSSPR</sequence>
<protein>
    <submittedName>
        <fullName evidence="4">Efflux transporter outer membrane subunit</fullName>
    </submittedName>
</protein>
<keyword evidence="2" id="KW-0564">Palmitate</keyword>
<evidence type="ECO:0000313" key="5">
    <source>
        <dbReference type="Proteomes" id="UP001187221"/>
    </source>
</evidence>
<comment type="similarity">
    <text evidence="1 2">Belongs to the outer membrane factor (OMF) (TC 1.B.17) family.</text>
</comment>
<dbReference type="Gene3D" id="1.20.1600.10">
    <property type="entry name" value="Outer membrane efflux proteins (OEP)"/>
    <property type="match status" value="1"/>
</dbReference>
<keyword evidence="2" id="KW-0449">Lipoprotein</keyword>
<evidence type="ECO:0000256" key="1">
    <source>
        <dbReference type="ARBA" id="ARBA00007613"/>
    </source>
</evidence>
<comment type="caution">
    <text evidence="4">The sequence shown here is derived from an EMBL/GenBank/DDBJ whole genome shotgun (WGS) entry which is preliminary data.</text>
</comment>
<keyword evidence="2" id="KW-0812">Transmembrane</keyword>
<dbReference type="NCBIfam" id="TIGR01845">
    <property type="entry name" value="outer_NodT"/>
    <property type="match status" value="1"/>
</dbReference>
<gene>
    <name evidence="4" type="ORF">NUTIK01_04910</name>
</gene>
<name>A0ABQ6P5N7_9SPHN</name>
<keyword evidence="5" id="KW-1185">Reference proteome</keyword>
<comment type="subcellular location">
    <subcellularLocation>
        <location evidence="2">Cell membrane</location>
        <topology evidence="2">Lipid-anchor</topology>
    </subcellularLocation>
</comment>
<dbReference type="Pfam" id="PF02321">
    <property type="entry name" value="OEP"/>
    <property type="match status" value="2"/>
</dbReference>
<keyword evidence="2" id="KW-0732">Signal</keyword>
<dbReference type="InterPro" id="IPR003423">
    <property type="entry name" value="OMP_efflux"/>
</dbReference>
<dbReference type="EMBL" id="BTFW01000001">
    <property type="protein sequence ID" value="GMM59714.1"/>
    <property type="molecule type" value="Genomic_DNA"/>
</dbReference>
<reference evidence="4 5" key="1">
    <citation type="submission" date="2023-06" db="EMBL/GenBank/DDBJ databases">
        <title>Draft genome sequence of Novosphingobium sp. strain IK01.</title>
        <authorList>
            <person name="Hatamoto M."/>
            <person name="Ikarashi T."/>
            <person name="Yamaguchi T."/>
        </authorList>
    </citation>
    <scope>NUCLEOTIDE SEQUENCE [LARGE SCALE GENOMIC DNA]</scope>
    <source>
        <strain evidence="4 5">IK01</strain>
    </source>
</reference>
<feature type="chain" id="PRO_5044957981" evidence="2">
    <location>
        <begin position="27"/>
        <end position="501"/>
    </location>
</feature>
<feature type="region of interest" description="Disordered" evidence="3">
    <location>
        <begin position="479"/>
        <end position="501"/>
    </location>
</feature>
<feature type="signal peptide" evidence="2">
    <location>
        <begin position="1"/>
        <end position="26"/>
    </location>
</feature>
<dbReference type="PANTHER" id="PTHR30203:SF25">
    <property type="entry name" value="OUTER MEMBRANE PROTEIN-RELATED"/>
    <property type="match status" value="1"/>
</dbReference>
<dbReference type="SUPFAM" id="SSF56954">
    <property type="entry name" value="Outer membrane efflux proteins (OEP)"/>
    <property type="match status" value="1"/>
</dbReference>
<dbReference type="Gene3D" id="2.20.200.10">
    <property type="entry name" value="Outer membrane efflux proteins (OEP)"/>
    <property type="match status" value="1"/>
</dbReference>
<evidence type="ECO:0000313" key="4">
    <source>
        <dbReference type="EMBL" id="GMM59714.1"/>
    </source>
</evidence>
<evidence type="ECO:0000256" key="2">
    <source>
        <dbReference type="RuleBase" id="RU362097"/>
    </source>
</evidence>
<accession>A0ABQ6P5N7</accession>
<evidence type="ECO:0000256" key="3">
    <source>
        <dbReference type="SAM" id="MobiDB-lite"/>
    </source>
</evidence>
<dbReference type="Proteomes" id="UP001187221">
    <property type="component" value="Unassembled WGS sequence"/>
</dbReference>
<dbReference type="PROSITE" id="PS51257">
    <property type="entry name" value="PROKAR_LIPOPROTEIN"/>
    <property type="match status" value="1"/>
</dbReference>
<keyword evidence="2" id="KW-0472">Membrane</keyword>
<keyword evidence="2" id="KW-1134">Transmembrane beta strand</keyword>
<dbReference type="InterPro" id="IPR010131">
    <property type="entry name" value="MdtP/NodT-like"/>
</dbReference>